<evidence type="ECO:0000259" key="4">
    <source>
        <dbReference type="PROSITE" id="PS50111"/>
    </source>
</evidence>
<dbReference type="InterPro" id="IPR013656">
    <property type="entry name" value="PAS_4"/>
</dbReference>
<dbReference type="InterPro" id="IPR000014">
    <property type="entry name" value="PAS"/>
</dbReference>
<dbReference type="InterPro" id="IPR004090">
    <property type="entry name" value="Chemotax_Me-accpt_rcpt"/>
</dbReference>
<organism evidence="6 7">
    <name type="scientific">Brevundimonas intermedia</name>
    <dbReference type="NCBI Taxonomy" id="74315"/>
    <lineage>
        <taxon>Bacteria</taxon>
        <taxon>Pseudomonadati</taxon>
        <taxon>Pseudomonadota</taxon>
        <taxon>Alphaproteobacteria</taxon>
        <taxon>Caulobacterales</taxon>
        <taxon>Caulobacteraceae</taxon>
        <taxon>Brevundimonas</taxon>
    </lineage>
</organism>
<sequence length="472" mass="50297">MKSIFRKRSAEDNGEVSELRSTMAAVQRSQAVIEFGLDGTIIKANPNFLAVVGYGLDEVQGRHHRIFMDPVEAASPDYATLWRRLNSGEFIADKFVRYGKGGARAVIEASYNPIFDVDGKPYKVVKFATDVTAAEAERERRAEADHEAAEVQAAVLRGTGRALSAMADGDLSYRIGDDFPKVYASLREDFNRALAAMDQAVGDIRGNAVSMQSGVNEISRASEDLSRRTERQAASLEETAAALDKITVTIRQTAENAQAADAVVSQTRLQAETGGGVVQRAISAMGEIEKSSDQIGQIIGVIDEIAFQTNLLALNAGVEAARAGEAGRGFAVVASEVRALAQRSADSAREIKALISASGVQVKDGVTLVRESGDVLAGIAERINEITQLMAEVRTSTQEQSMGLAEVNSAVNDMDQVTQQNAAMVEQSTAASLSLSQEATDLAQLVGRFQVSEGGAPAPIRQAQARIEAFAA</sequence>
<gene>
    <name evidence="6" type="ORF">GCM10017620_23610</name>
</gene>
<evidence type="ECO:0000313" key="6">
    <source>
        <dbReference type="EMBL" id="GLK49388.1"/>
    </source>
</evidence>
<reference evidence="6" key="1">
    <citation type="journal article" date="2014" name="Int. J. Syst. Evol. Microbiol.">
        <title>Complete genome of a new Firmicutes species belonging to the dominant human colonic microbiota ('Ruminococcus bicirculans') reveals two chromosomes and a selective capacity to utilize plant glucans.</title>
        <authorList>
            <consortium name="NISC Comparative Sequencing Program"/>
            <person name="Wegmann U."/>
            <person name="Louis P."/>
            <person name="Goesmann A."/>
            <person name="Henrissat B."/>
            <person name="Duncan S.H."/>
            <person name="Flint H.J."/>
        </authorList>
    </citation>
    <scope>NUCLEOTIDE SEQUENCE</scope>
    <source>
        <strain evidence="6">VKM B-1499</strain>
    </source>
</reference>
<dbReference type="NCBIfam" id="TIGR00229">
    <property type="entry name" value="sensory_box"/>
    <property type="match status" value="1"/>
</dbReference>
<keyword evidence="1" id="KW-0145">Chemotaxis</keyword>
<dbReference type="CDD" id="cd00130">
    <property type="entry name" value="PAS"/>
    <property type="match status" value="1"/>
</dbReference>
<dbReference type="PANTHER" id="PTHR43531:SF11">
    <property type="entry name" value="METHYL-ACCEPTING CHEMOTAXIS PROTEIN 3"/>
    <property type="match status" value="1"/>
</dbReference>
<keyword evidence="7" id="KW-1185">Reference proteome</keyword>
<dbReference type="Pfam" id="PF08448">
    <property type="entry name" value="PAS_4"/>
    <property type="match status" value="1"/>
</dbReference>
<comment type="caution">
    <text evidence="6">The sequence shown here is derived from an EMBL/GenBank/DDBJ whole genome shotgun (WGS) entry which is preliminary data.</text>
</comment>
<evidence type="ECO:0000256" key="1">
    <source>
        <dbReference type="ARBA" id="ARBA00022500"/>
    </source>
</evidence>
<dbReference type="InterPro" id="IPR035965">
    <property type="entry name" value="PAS-like_dom_sf"/>
</dbReference>
<dbReference type="SMART" id="SM00283">
    <property type="entry name" value="MA"/>
    <property type="match status" value="1"/>
</dbReference>
<evidence type="ECO:0000256" key="3">
    <source>
        <dbReference type="PROSITE-ProRule" id="PRU00284"/>
    </source>
</evidence>
<name>A0ABQ5TAL8_9CAUL</name>
<evidence type="ECO:0000256" key="2">
    <source>
        <dbReference type="ARBA" id="ARBA00029447"/>
    </source>
</evidence>
<dbReference type="InterPro" id="IPR004089">
    <property type="entry name" value="MCPsignal_dom"/>
</dbReference>
<dbReference type="SUPFAM" id="SSF55785">
    <property type="entry name" value="PYP-like sensor domain (PAS domain)"/>
    <property type="match status" value="1"/>
</dbReference>
<dbReference type="InterPro" id="IPR051310">
    <property type="entry name" value="MCP_chemotaxis"/>
</dbReference>
<dbReference type="Pfam" id="PF00015">
    <property type="entry name" value="MCPsignal"/>
    <property type="match status" value="1"/>
</dbReference>
<evidence type="ECO:0000259" key="5">
    <source>
        <dbReference type="PROSITE" id="PS50885"/>
    </source>
</evidence>
<dbReference type="RefSeq" id="WP_271165585.1">
    <property type="nucleotide sequence ID" value="NZ_BSFD01000009.1"/>
</dbReference>
<dbReference type="SUPFAM" id="SSF58104">
    <property type="entry name" value="Methyl-accepting chemotaxis protein (MCP) signaling domain"/>
    <property type="match status" value="1"/>
</dbReference>
<dbReference type="InterPro" id="IPR003660">
    <property type="entry name" value="HAMP_dom"/>
</dbReference>
<proteinExistence type="inferred from homology"/>
<dbReference type="PROSITE" id="PS50885">
    <property type="entry name" value="HAMP"/>
    <property type="match status" value="1"/>
</dbReference>
<dbReference type="Proteomes" id="UP001143509">
    <property type="component" value="Unassembled WGS sequence"/>
</dbReference>
<keyword evidence="3" id="KW-0807">Transducer</keyword>
<accession>A0ABQ5TAL8</accession>
<feature type="domain" description="Methyl-accepting transducer" evidence="4">
    <location>
        <begin position="207"/>
        <end position="436"/>
    </location>
</feature>
<comment type="similarity">
    <text evidence="2">Belongs to the methyl-accepting chemotaxis (MCP) protein family.</text>
</comment>
<dbReference type="CDD" id="cd11386">
    <property type="entry name" value="MCP_signal"/>
    <property type="match status" value="1"/>
</dbReference>
<reference evidence="6" key="2">
    <citation type="submission" date="2023-01" db="EMBL/GenBank/DDBJ databases">
        <authorList>
            <person name="Sun Q."/>
            <person name="Evtushenko L."/>
        </authorList>
    </citation>
    <scope>NUCLEOTIDE SEQUENCE</scope>
    <source>
        <strain evidence="6">VKM B-1499</strain>
    </source>
</reference>
<dbReference type="PANTHER" id="PTHR43531">
    <property type="entry name" value="PROTEIN ICFG"/>
    <property type="match status" value="1"/>
</dbReference>
<protein>
    <submittedName>
        <fullName evidence="6">Methyl-accepting chemotaxis protein</fullName>
    </submittedName>
</protein>
<dbReference type="Gene3D" id="3.30.450.20">
    <property type="entry name" value="PAS domain"/>
    <property type="match status" value="1"/>
</dbReference>
<dbReference type="PROSITE" id="PS50111">
    <property type="entry name" value="CHEMOTAXIS_TRANSDUC_2"/>
    <property type="match status" value="1"/>
</dbReference>
<dbReference type="PRINTS" id="PR00260">
    <property type="entry name" value="CHEMTRNSDUCR"/>
</dbReference>
<evidence type="ECO:0000313" key="7">
    <source>
        <dbReference type="Proteomes" id="UP001143509"/>
    </source>
</evidence>
<feature type="domain" description="HAMP" evidence="5">
    <location>
        <begin position="150"/>
        <end position="202"/>
    </location>
</feature>
<dbReference type="Gene3D" id="1.10.287.950">
    <property type="entry name" value="Methyl-accepting chemotaxis protein"/>
    <property type="match status" value="1"/>
</dbReference>
<dbReference type="EMBL" id="BSFD01000009">
    <property type="protein sequence ID" value="GLK49388.1"/>
    <property type="molecule type" value="Genomic_DNA"/>
</dbReference>